<evidence type="ECO:0000256" key="1">
    <source>
        <dbReference type="ARBA" id="ARBA00004651"/>
    </source>
</evidence>
<dbReference type="EMBL" id="CP017269">
    <property type="protein sequence ID" value="AOT71644.1"/>
    <property type="molecule type" value="Genomic_DNA"/>
</dbReference>
<evidence type="ECO:0000259" key="8">
    <source>
        <dbReference type="Pfam" id="PF00892"/>
    </source>
</evidence>
<evidence type="ECO:0000256" key="7">
    <source>
        <dbReference type="SAM" id="Phobius"/>
    </source>
</evidence>
<protein>
    <recommendedName>
        <fullName evidence="8">EamA domain-containing protein</fullName>
    </recommendedName>
</protein>
<evidence type="ECO:0000256" key="6">
    <source>
        <dbReference type="ARBA" id="ARBA00023136"/>
    </source>
</evidence>
<evidence type="ECO:0000256" key="2">
    <source>
        <dbReference type="ARBA" id="ARBA00007362"/>
    </source>
</evidence>
<keyword evidence="3" id="KW-1003">Cell membrane</keyword>
<comment type="similarity">
    <text evidence="2">Belongs to the EamA transporter family.</text>
</comment>
<gene>
    <name evidence="9" type="ORF">Gferi_20150</name>
</gene>
<feature type="domain" description="EamA" evidence="8">
    <location>
        <begin position="11"/>
        <end position="147"/>
    </location>
</feature>
<dbReference type="AlphaFoldDB" id="A0A1D8GL62"/>
<dbReference type="PANTHER" id="PTHR42920:SF11">
    <property type="entry name" value="INNER MEMBRANE PROTEIN YTFF"/>
    <property type="match status" value="1"/>
</dbReference>
<feature type="transmembrane region" description="Helical" evidence="7">
    <location>
        <begin position="272"/>
        <end position="290"/>
    </location>
</feature>
<feature type="transmembrane region" description="Helical" evidence="7">
    <location>
        <begin position="76"/>
        <end position="97"/>
    </location>
</feature>
<dbReference type="RefSeq" id="WP_069979701.1">
    <property type="nucleotide sequence ID" value="NZ_CP017269.1"/>
</dbReference>
<feature type="transmembrane region" description="Helical" evidence="7">
    <location>
        <begin position="34"/>
        <end position="55"/>
    </location>
</feature>
<dbReference type="InterPro" id="IPR051258">
    <property type="entry name" value="Diverse_Substrate_Transporter"/>
</dbReference>
<evidence type="ECO:0000313" key="9">
    <source>
        <dbReference type="EMBL" id="AOT71644.1"/>
    </source>
</evidence>
<feature type="transmembrane region" description="Helical" evidence="7">
    <location>
        <begin position="154"/>
        <end position="173"/>
    </location>
</feature>
<organism evidence="9 10">
    <name type="scientific">Geosporobacter ferrireducens</name>
    <dbReference type="NCBI Taxonomy" id="1424294"/>
    <lineage>
        <taxon>Bacteria</taxon>
        <taxon>Bacillati</taxon>
        <taxon>Bacillota</taxon>
        <taxon>Clostridia</taxon>
        <taxon>Peptostreptococcales</taxon>
        <taxon>Thermotaleaceae</taxon>
        <taxon>Geosporobacter</taxon>
    </lineage>
</organism>
<feature type="transmembrane region" description="Helical" evidence="7">
    <location>
        <begin position="213"/>
        <end position="236"/>
    </location>
</feature>
<comment type="subcellular location">
    <subcellularLocation>
        <location evidence="1">Cell membrane</location>
        <topology evidence="1">Multi-pass membrane protein</topology>
    </subcellularLocation>
</comment>
<dbReference type="SUPFAM" id="SSF103481">
    <property type="entry name" value="Multidrug resistance efflux transporter EmrE"/>
    <property type="match status" value="2"/>
</dbReference>
<reference evidence="9 10" key="1">
    <citation type="submission" date="2016-09" db="EMBL/GenBank/DDBJ databases">
        <title>Genomic analysis reveals versatility of anaerobic energy metabolism of Geosporobacter ferrireducens IRF9 of phylum Firmicutes.</title>
        <authorList>
            <person name="Kim S.-J."/>
        </authorList>
    </citation>
    <scope>NUCLEOTIDE SEQUENCE [LARGE SCALE GENOMIC DNA]</scope>
    <source>
        <strain evidence="9 10">IRF9</strain>
    </source>
</reference>
<dbReference type="PANTHER" id="PTHR42920">
    <property type="entry name" value="OS03G0707200 PROTEIN-RELATED"/>
    <property type="match status" value="1"/>
</dbReference>
<evidence type="ECO:0000256" key="4">
    <source>
        <dbReference type="ARBA" id="ARBA00022692"/>
    </source>
</evidence>
<keyword evidence="10" id="KW-1185">Reference proteome</keyword>
<dbReference type="InterPro" id="IPR037185">
    <property type="entry name" value="EmrE-like"/>
</dbReference>
<dbReference type="Proteomes" id="UP000095743">
    <property type="component" value="Chromosome"/>
</dbReference>
<name>A0A1D8GL62_9FIRM</name>
<accession>A0A1D8GL62</accession>
<sequence>MQSNPTKYMAIGQAILAAALFGMSAPFSKLLLVKIPPLMLSALLYLGAGLGMLLIDLGKRILGVERVEAKLAKKELPFVILMVVLDIIAPIFLMLGLTMTTSASASLLINFEIVATSIVALVIFKEAIDRRLWLSIILITLSSIILSVNDFTSLSFSMGSVFVLLACISWGFENNCTRKLSLKDPLQVVIIKGLASGFGALVIAGFASELLWHLGYILFSLLLGFFAYGLSIFFYVNAQRHLGAARTSTYYAVAPFIGVGISFIILSEPITLSFVAASIIMIIGTYFAVIEGHGHDHEHPVIEHAHRHNHSDGHHGHFHETIVHGDHAHLHIHEKMVHAHPHTPDLHHAHKH</sequence>
<evidence type="ECO:0000313" key="10">
    <source>
        <dbReference type="Proteomes" id="UP000095743"/>
    </source>
</evidence>
<keyword evidence="6 7" id="KW-0472">Membrane</keyword>
<feature type="transmembrane region" description="Helical" evidence="7">
    <location>
        <begin position="248"/>
        <end position="266"/>
    </location>
</feature>
<dbReference type="KEGG" id="gfe:Gferi_20150"/>
<feature type="transmembrane region" description="Helical" evidence="7">
    <location>
        <begin position="185"/>
        <end position="207"/>
    </location>
</feature>
<feature type="transmembrane region" description="Helical" evidence="7">
    <location>
        <begin position="103"/>
        <end position="124"/>
    </location>
</feature>
<keyword evidence="5 7" id="KW-1133">Transmembrane helix</keyword>
<keyword evidence="4 7" id="KW-0812">Transmembrane</keyword>
<feature type="transmembrane region" description="Helical" evidence="7">
    <location>
        <begin position="131"/>
        <end position="148"/>
    </location>
</feature>
<evidence type="ECO:0000256" key="3">
    <source>
        <dbReference type="ARBA" id="ARBA00022475"/>
    </source>
</evidence>
<evidence type="ECO:0000256" key="5">
    <source>
        <dbReference type="ARBA" id="ARBA00022989"/>
    </source>
</evidence>
<feature type="domain" description="EamA" evidence="8">
    <location>
        <begin position="158"/>
        <end position="289"/>
    </location>
</feature>
<dbReference type="InterPro" id="IPR000620">
    <property type="entry name" value="EamA_dom"/>
</dbReference>
<proteinExistence type="inferred from homology"/>
<dbReference type="Pfam" id="PF00892">
    <property type="entry name" value="EamA"/>
    <property type="match status" value="2"/>
</dbReference>
<dbReference type="GO" id="GO:0005886">
    <property type="term" value="C:plasma membrane"/>
    <property type="evidence" value="ECO:0007669"/>
    <property type="project" value="UniProtKB-SubCell"/>
</dbReference>